<feature type="region of interest" description="Disordered" evidence="1">
    <location>
        <begin position="225"/>
        <end position="246"/>
    </location>
</feature>
<feature type="compositionally biased region" description="Low complexity" evidence="1">
    <location>
        <begin position="225"/>
        <end position="236"/>
    </location>
</feature>
<protein>
    <recommendedName>
        <fullName evidence="2">Rab-GAP TBC domain-containing protein</fullName>
    </recommendedName>
</protein>
<reference evidence="3 4" key="1">
    <citation type="submission" date="2024-04" db="EMBL/GenBank/DDBJ databases">
        <title>Tritrichomonas musculus Genome.</title>
        <authorList>
            <person name="Alves-Ferreira E."/>
            <person name="Grigg M."/>
            <person name="Lorenzi H."/>
            <person name="Galac M."/>
        </authorList>
    </citation>
    <scope>NUCLEOTIDE SEQUENCE [LARGE SCALE GENOMIC DNA]</scope>
    <source>
        <strain evidence="3 4">EAF2021</strain>
    </source>
</reference>
<dbReference type="PROSITE" id="PS50086">
    <property type="entry name" value="TBC_RABGAP"/>
    <property type="match status" value="1"/>
</dbReference>
<accession>A0ABR2ICX4</accession>
<name>A0ABR2ICX4_9EUKA</name>
<sequence>MGDFLLCVFHSTFDAQGKEGFLSLYYSNHIPIISFSRYIPYDNDDVQEYPFTKISSISIDAEKEGENFINIFVKGQLISASIFRLPSRNDVLSFIQISVSNGILNSDTNRQNSNKWIPVSPHHFKPRDSIKWIYDNSPDVANPNFSLSPIYLNSHPPFCENPRDGSFSLPKHREILRELIEKGKQTEIFQKLNQLSLKEEFHKLYNSSKSNLSCLPNFEEICNSTNNRNNDNSRQNQENKKPQNIENVQDSYTQSNSNIYNNDINRKCSINQNSNEIISENDSKNSQINDTKLFEYLSVRRQWEIRISHQIFNNSKHNNDVEKILKDLPRTISDEKIIVLLYTVLRTIITYAPDVGFAQGMVDVSYFIEQVILDDTEDFGDESQSYVFWGLHSILFLFGQSKWFQSLDSSNSSLIEVIEAVLTTIYPSLAEFIRFNDFEIFKHCYGSLLTMFTRMFTKEIEEKLWKLIFLKQSVDAFHASILTAIFCINYPKLCESKTNDMSHVTDLLNSNYIVENEENFLALIASICEMIHPIQEKIESFDFSCSLFQPCPY</sequence>
<dbReference type="EMBL" id="JAPFFF010000018">
    <property type="protein sequence ID" value="KAK8860851.1"/>
    <property type="molecule type" value="Genomic_DNA"/>
</dbReference>
<evidence type="ECO:0000313" key="4">
    <source>
        <dbReference type="Proteomes" id="UP001470230"/>
    </source>
</evidence>
<keyword evidence="4" id="KW-1185">Reference proteome</keyword>
<proteinExistence type="predicted"/>
<dbReference type="InterPro" id="IPR000195">
    <property type="entry name" value="Rab-GAP-TBC_dom"/>
</dbReference>
<dbReference type="Pfam" id="PF00566">
    <property type="entry name" value="RabGAP-TBC"/>
    <property type="match status" value="1"/>
</dbReference>
<organism evidence="3 4">
    <name type="scientific">Tritrichomonas musculus</name>
    <dbReference type="NCBI Taxonomy" id="1915356"/>
    <lineage>
        <taxon>Eukaryota</taxon>
        <taxon>Metamonada</taxon>
        <taxon>Parabasalia</taxon>
        <taxon>Tritrichomonadida</taxon>
        <taxon>Tritrichomonadidae</taxon>
        <taxon>Tritrichomonas</taxon>
    </lineage>
</organism>
<dbReference type="Proteomes" id="UP001470230">
    <property type="component" value="Unassembled WGS sequence"/>
</dbReference>
<feature type="domain" description="Rab-GAP TBC" evidence="2">
    <location>
        <begin position="293"/>
        <end position="472"/>
    </location>
</feature>
<gene>
    <name evidence="3" type="ORF">M9Y10_012543</name>
</gene>
<evidence type="ECO:0000259" key="2">
    <source>
        <dbReference type="PROSITE" id="PS50086"/>
    </source>
</evidence>
<dbReference type="InterPro" id="IPR035969">
    <property type="entry name" value="Rab-GAP_TBC_sf"/>
</dbReference>
<dbReference type="SUPFAM" id="SSF47923">
    <property type="entry name" value="Ypt/Rab-GAP domain of gyp1p"/>
    <property type="match status" value="1"/>
</dbReference>
<evidence type="ECO:0000313" key="3">
    <source>
        <dbReference type="EMBL" id="KAK8860851.1"/>
    </source>
</evidence>
<dbReference type="Gene3D" id="1.10.8.270">
    <property type="entry name" value="putative rabgap domain of human tbc1 domain family member 14 like domains"/>
    <property type="match status" value="1"/>
</dbReference>
<comment type="caution">
    <text evidence="3">The sequence shown here is derived from an EMBL/GenBank/DDBJ whole genome shotgun (WGS) entry which is preliminary data.</text>
</comment>
<evidence type="ECO:0000256" key="1">
    <source>
        <dbReference type="SAM" id="MobiDB-lite"/>
    </source>
</evidence>